<evidence type="ECO:0000256" key="1">
    <source>
        <dbReference type="SAM" id="Phobius"/>
    </source>
</evidence>
<dbReference type="RefSeq" id="WP_074852691.1">
    <property type="nucleotide sequence ID" value="NZ_FNLM01000034.1"/>
</dbReference>
<evidence type="ECO:0000313" key="3">
    <source>
        <dbReference type="Proteomes" id="UP000183180"/>
    </source>
</evidence>
<gene>
    <name evidence="2" type="ORF">SAMN04488548_1344256</name>
</gene>
<dbReference type="EMBL" id="FNLM01000034">
    <property type="protein sequence ID" value="SDU74870.1"/>
    <property type="molecule type" value="Genomic_DNA"/>
</dbReference>
<dbReference type="STRING" id="158898.SAMN04488548_1344256"/>
<accession>A0A1H2L1R2</accession>
<sequence length="73" mass="7901">MFAAISRVVLGKPWYVLAAWVVAMGVIIMATPDLDDYSTGNQASFLPHDFESVSAQAIGTEAFPRTAARRGAW</sequence>
<evidence type="ECO:0000313" key="2">
    <source>
        <dbReference type="EMBL" id="SDU74870.1"/>
    </source>
</evidence>
<protein>
    <submittedName>
        <fullName evidence="2">Putative drug exporter of the RND superfamily</fullName>
    </submittedName>
</protein>
<name>A0A1H2L1R2_9ACTN</name>
<keyword evidence="1" id="KW-0472">Membrane</keyword>
<reference evidence="2 3" key="1">
    <citation type="submission" date="2016-10" db="EMBL/GenBank/DDBJ databases">
        <authorList>
            <person name="de Groot N.N."/>
        </authorList>
    </citation>
    <scope>NUCLEOTIDE SEQUENCE [LARGE SCALE GENOMIC DNA]</scope>
    <source>
        <strain evidence="2 3">DSM 44215</strain>
    </source>
</reference>
<dbReference type="AlphaFoldDB" id="A0A1H2L1R2"/>
<keyword evidence="1" id="KW-1133">Transmembrane helix</keyword>
<proteinExistence type="predicted"/>
<feature type="transmembrane region" description="Helical" evidence="1">
    <location>
        <begin position="12"/>
        <end position="31"/>
    </location>
</feature>
<organism evidence="2 3">
    <name type="scientific">Gordonia westfalica</name>
    <dbReference type="NCBI Taxonomy" id="158898"/>
    <lineage>
        <taxon>Bacteria</taxon>
        <taxon>Bacillati</taxon>
        <taxon>Actinomycetota</taxon>
        <taxon>Actinomycetes</taxon>
        <taxon>Mycobacteriales</taxon>
        <taxon>Gordoniaceae</taxon>
        <taxon>Gordonia</taxon>
    </lineage>
</organism>
<keyword evidence="1" id="KW-0812">Transmembrane</keyword>
<dbReference type="Proteomes" id="UP000183180">
    <property type="component" value="Unassembled WGS sequence"/>
</dbReference>